<dbReference type="InterPro" id="IPR036259">
    <property type="entry name" value="MFS_trans_sf"/>
</dbReference>
<evidence type="ECO:0000256" key="7">
    <source>
        <dbReference type="SAM" id="Phobius"/>
    </source>
</evidence>
<keyword evidence="3" id="KW-1003">Cell membrane</keyword>
<organism evidence="9 10">
    <name type="scientific">Anaerobacillus alkaliphilus</name>
    <dbReference type="NCBI Taxonomy" id="1548597"/>
    <lineage>
        <taxon>Bacteria</taxon>
        <taxon>Bacillati</taxon>
        <taxon>Bacillota</taxon>
        <taxon>Bacilli</taxon>
        <taxon>Bacillales</taxon>
        <taxon>Bacillaceae</taxon>
        <taxon>Anaerobacillus</taxon>
    </lineage>
</organism>
<proteinExistence type="predicted"/>
<dbReference type="Pfam" id="PF07690">
    <property type="entry name" value="MFS_1"/>
    <property type="match status" value="1"/>
</dbReference>
<feature type="domain" description="Major facilitator superfamily (MFS) profile" evidence="8">
    <location>
        <begin position="12"/>
        <end position="401"/>
    </location>
</feature>
<feature type="transmembrane region" description="Helical" evidence="7">
    <location>
        <begin position="252"/>
        <end position="271"/>
    </location>
</feature>
<evidence type="ECO:0000256" key="1">
    <source>
        <dbReference type="ARBA" id="ARBA00004651"/>
    </source>
</evidence>
<feature type="transmembrane region" description="Helical" evidence="7">
    <location>
        <begin position="141"/>
        <end position="165"/>
    </location>
</feature>
<dbReference type="PANTHER" id="PTHR43266">
    <property type="entry name" value="MACROLIDE-EFFLUX PROTEIN"/>
    <property type="match status" value="1"/>
</dbReference>
<feature type="transmembrane region" description="Helical" evidence="7">
    <location>
        <begin position="303"/>
        <end position="328"/>
    </location>
</feature>
<dbReference type="PANTHER" id="PTHR43266:SF2">
    <property type="entry name" value="MAJOR FACILITATOR SUPERFAMILY (MFS) PROFILE DOMAIN-CONTAINING PROTEIN"/>
    <property type="match status" value="1"/>
</dbReference>
<dbReference type="InterPro" id="IPR020846">
    <property type="entry name" value="MFS_dom"/>
</dbReference>
<dbReference type="AlphaFoldDB" id="A0A4Q0VNC4"/>
<dbReference type="CDD" id="cd06173">
    <property type="entry name" value="MFS_MefA_like"/>
    <property type="match status" value="1"/>
</dbReference>
<comment type="caution">
    <text evidence="9">The sequence shown here is derived from an EMBL/GenBank/DDBJ whole genome shotgun (WGS) entry which is preliminary data.</text>
</comment>
<keyword evidence="2" id="KW-0813">Transport</keyword>
<evidence type="ECO:0000256" key="4">
    <source>
        <dbReference type="ARBA" id="ARBA00022692"/>
    </source>
</evidence>
<protein>
    <submittedName>
        <fullName evidence="9">MFS transporter</fullName>
    </submittedName>
</protein>
<feature type="transmembrane region" description="Helical" evidence="7">
    <location>
        <begin position="340"/>
        <end position="363"/>
    </location>
</feature>
<feature type="transmembrane region" description="Helical" evidence="7">
    <location>
        <begin position="78"/>
        <end position="96"/>
    </location>
</feature>
<dbReference type="SUPFAM" id="SSF103473">
    <property type="entry name" value="MFS general substrate transporter"/>
    <property type="match status" value="1"/>
</dbReference>
<keyword evidence="4 7" id="KW-0812">Transmembrane</keyword>
<dbReference type="GO" id="GO:0022857">
    <property type="term" value="F:transmembrane transporter activity"/>
    <property type="evidence" value="ECO:0007669"/>
    <property type="project" value="InterPro"/>
</dbReference>
<dbReference type="RefSeq" id="WP_129080613.1">
    <property type="nucleotide sequence ID" value="NZ_QOUX01000047.1"/>
</dbReference>
<feature type="transmembrane region" description="Helical" evidence="7">
    <location>
        <begin position="211"/>
        <end position="232"/>
    </location>
</feature>
<evidence type="ECO:0000256" key="3">
    <source>
        <dbReference type="ARBA" id="ARBA00022475"/>
    </source>
</evidence>
<feature type="transmembrane region" description="Helical" evidence="7">
    <location>
        <begin position="278"/>
        <end position="297"/>
    </location>
</feature>
<dbReference type="InterPro" id="IPR011701">
    <property type="entry name" value="MFS"/>
</dbReference>
<accession>A0A4Q0VNC4</accession>
<gene>
    <name evidence="9" type="ORF">DS745_23370</name>
</gene>
<keyword evidence="6 7" id="KW-0472">Membrane</keyword>
<dbReference type="Proteomes" id="UP000290649">
    <property type="component" value="Unassembled WGS sequence"/>
</dbReference>
<evidence type="ECO:0000256" key="5">
    <source>
        <dbReference type="ARBA" id="ARBA00022989"/>
    </source>
</evidence>
<evidence type="ECO:0000256" key="6">
    <source>
        <dbReference type="ARBA" id="ARBA00023136"/>
    </source>
</evidence>
<dbReference type="PROSITE" id="PS50850">
    <property type="entry name" value="MFS"/>
    <property type="match status" value="1"/>
</dbReference>
<evidence type="ECO:0000313" key="10">
    <source>
        <dbReference type="Proteomes" id="UP000290649"/>
    </source>
</evidence>
<evidence type="ECO:0000313" key="9">
    <source>
        <dbReference type="EMBL" id="RXI96643.1"/>
    </source>
</evidence>
<comment type="subcellular location">
    <subcellularLocation>
        <location evidence="1">Cell membrane</location>
        <topology evidence="1">Multi-pass membrane protein</topology>
    </subcellularLocation>
</comment>
<dbReference type="EMBL" id="QOUX01000047">
    <property type="protein sequence ID" value="RXI96643.1"/>
    <property type="molecule type" value="Genomic_DNA"/>
</dbReference>
<dbReference type="OrthoDB" id="9775268at2"/>
<sequence length="407" mass="44581">MSIYTAWKREQNYQKLFGAGLINGIGARFSQVAIFTLLFQLTGSAISIGMVLAIRMLPFLFFAPIGGMLADKFSKKHLLISIDLIRIPLILCLLLVQGPSDLWIVYFLTFLLATGEAIYSPTRMSSIPDLVKPDRLLFVNALEQAMVGIVLVIGASLGGIISYFFGLEAAFLLNGLTFLLSSLILSKLRFPAKESDVRVHKKKPVKLSRKAIVGSTALFTFFFIAVTMPLATGIDNVLVNVYALEVFKMGELGVGFIYASLGLGFIISSFFSIHLKKGLLFLTVLFIALEGIGHMVLSISPTFLLTLGIVVFITLVGGLSNICIDTVMMKVLPKSKRGTLFGLMQAVSNTALGFSMASGGFLLEFFQPRELSMVVGVSYIGFTVMYAILFLKVNLVIEKRFLMRKIG</sequence>
<dbReference type="GO" id="GO:0005886">
    <property type="term" value="C:plasma membrane"/>
    <property type="evidence" value="ECO:0007669"/>
    <property type="project" value="UniProtKB-SubCell"/>
</dbReference>
<dbReference type="PRINTS" id="PR01988">
    <property type="entry name" value="EXPORTERBACE"/>
</dbReference>
<reference evidence="9 10" key="1">
    <citation type="journal article" date="2019" name="Int. J. Syst. Evol. Microbiol.">
        <title>Anaerobacillus alkaliphilus sp. nov., a novel alkaliphilic and moderately halophilic bacterium.</title>
        <authorList>
            <person name="Borsodi A.K."/>
            <person name="Aszalos J.M."/>
            <person name="Bihari P."/>
            <person name="Nagy I."/>
            <person name="Schumann P."/>
            <person name="Sproer C."/>
            <person name="Kovacs A.L."/>
            <person name="Boka K."/>
            <person name="Dobosy P."/>
            <person name="Ovari M."/>
            <person name="Szili-Kovacs T."/>
            <person name="Toth E."/>
        </authorList>
    </citation>
    <scope>NUCLEOTIDE SEQUENCE [LARGE SCALE GENOMIC DNA]</scope>
    <source>
        <strain evidence="9 10">B16-10</strain>
    </source>
</reference>
<evidence type="ECO:0000259" key="8">
    <source>
        <dbReference type="PROSITE" id="PS50850"/>
    </source>
</evidence>
<feature type="transmembrane region" description="Helical" evidence="7">
    <location>
        <begin position="102"/>
        <end position="120"/>
    </location>
</feature>
<evidence type="ECO:0000256" key="2">
    <source>
        <dbReference type="ARBA" id="ARBA00022448"/>
    </source>
</evidence>
<dbReference type="Gene3D" id="1.20.1250.20">
    <property type="entry name" value="MFS general substrate transporter like domains"/>
    <property type="match status" value="1"/>
</dbReference>
<feature type="transmembrane region" description="Helical" evidence="7">
    <location>
        <begin position="375"/>
        <end position="397"/>
    </location>
</feature>
<keyword evidence="10" id="KW-1185">Reference proteome</keyword>
<keyword evidence="5 7" id="KW-1133">Transmembrane helix</keyword>
<name>A0A4Q0VNC4_9BACI</name>
<dbReference type="InterPro" id="IPR022324">
    <property type="entry name" value="Bacilysin_exporter_BacE_put"/>
</dbReference>